<evidence type="ECO:0000256" key="1">
    <source>
        <dbReference type="ARBA" id="ARBA00009881"/>
    </source>
</evidence>
<proteinExistence type="inferred from homology"/>
<dbReference type="Gene3D" id="3.20.20.70">
    <property type="entry name" value="Aldolase class I"/>
    <property type="match status" value="1"/>
</dbReference>
<evidence type="ECO:0000256" key="3">
    <source>
        <dbReference type="ARBA" id="ARBA00022643"/>
    </source>
</evidence>
<keyword evidence="7" id="KW-1185">Reference proteome</keyword>
<evidence type="ECO:0000256" key="5">
    <source>
        <dbReference type="ARBA" id="ARBA00023033"/>
    </source>
</evidence>
<dbReference type="Pfam" id="PF03060">
    <property type="entry name" value="NMO"/>
    <property type="match status" value="1"/>
</dbReference>
<keyword evidence="3" id="KW-0288">FMN</keyword>
<evidence type="ECO:0000256" key="4">
    <source>
        <dbReference type="ARBA" id="ARBA00023002"/>
    </source>
</evidence>
<dbReference type="InterPro" id="IPR013785">
    <property type="entry name" value="Aldolase_TIM"/>
</dbReference>
<keyword evidence="2" id="KW-0285">Flavoprotein</keyword>
<dbReference type="FunFam" id="3.20.20.70:FF:000210">
    <property type="entry name" value="2-nitropropane dioxygenase"/>
    <property type="match status" value="1"/>
</dbReference>
<reference evidence="6 7" key="1">
    <citation type="submission" date="2020-02" db="EMBL/GenBank/DDBJ databases">
        <title>Nitrogenibacter mangrovi gen. nov., sp. nov. isolated from mangrove sediment, a denitrifying betaproteobacterium.</title>
        <authorList>
            <person name="Liao H."/>
            <person name="Tian Y."/>
        </authorList>
    </citation>
    <scope>NUCLEOTIDE SEQUENCE [LARGE SCALE GENOMIC DNA]</scope>
    <source>
        <strain evidence="6 7">M9-3-2</strain>
    </source>
</reference>
<dbReference type="PANTHER" id="PTHR42747:SF4">
    <property type="entry name" value="BLR1330 PROTEIN"/>
    <property type="match status" value="1"/>
</dbReference>
<sequence length="325" mass="33865">MSIPAAFQGGMRLPAIAAPMFLVSGPDLVINACCAGVAGTFPALNARTPELLDGWLARINGALDAQRERGPEALCAPYGVNLILHPSNPRVAPDLDLLVKHRVPFVITSLGHPGPVVEAVKGYGGLVFSDVVHAYHARKAAAAGVDGIIAVGAGAGGHAGTQSPFSLVREIREFWDGTLVLGGAISDGAGVRAAEVLGADFAYMGTRFIATQEAMADPAYKQMLIDSGVQDIVYTDAISGTNANFLWPSLEKGGYEREALSLNVGKGKLKPITDEAKAWRDFWSAGHGVATIHDAPPVAALVARLGEEYDAACALPASAATRHRP</sequence>
<dbReference type="InterPro" id="IPR004136">
    <property type="entry name" value="NMO"/>
</dbReference>
<keyword evidence="4" id="KW-0560">Oxidoreductase</keyword>
<dbReference type="AlphaFoldDB" id="A0A6C1B243"/>
<gene>
    <name evidence="6" type="ORF">G3580_01520</name>
</gene>
<dbReference type="GO" id="GO:0018580">
    <property type="term" value="F:nitronate monooxygenase activity"/>
    <property type="evidence" value="ECO:0007669"/>
    <property type="project" value="InterPro"/>
</dbReference>
<dbReference type="EMBL" id="CP048836">
    <property type="protein sequence ID" value="QID16420.1"/>
    <property type="molecule type" value="Genomic_DNA"/>
</dbReference>
<evidence type="ECO:0000313" key="7">
    <source>
        <dbReference type="Proteomes" id="UP000501991"/>
    </source>
</evidence>
<dbReference type="Proteomes" id="UP000501991">
    <property type="component" value="Chromosome"/>
</dbReference>
<dbReference type="KEGG" id="azq:G3580_01520"/>
<evidence type="ECO:0000313" key="6">
    <source>
        <dbReference type="EMBL" id="QID16420.1"/>
    </source>
</evidence>
<organism evidence="6 7">
    <name type="scientific">Nitrogeniibacter mangrovi</name>
    <dbReference type="NCBI Taxonomy" id="2016596"/>
    <lineage>
        <taxon>Bacteria</taxon>
        <taxon>Pseudomonadati</taxon>
        <taxon>Pseudomonadota</taxon>
        <taxon>Betaproteobacteria</taxon>
        <taxon>Rhodocyclales</taxon>
        <taxon>Zoogloeaceae</taxon>
        <taxon>Nitrogeniibacter</taxon>
    </lineage>
</organism>
<dbReference type="RefSeq" id="WP_173763589.1">
    <property type="nucleotide sequence ID" value="NZ_CP048836.1"/>
</dbReference>
<evidence type="ECO:0000256" key="2">
    <source>
        <dbReference type="ARBA" id="ARBA00022630"/>
    </source>
</evidence>
<dbReference type="CDD" id="cd04730">
    <property type="entry name" value="NPD_like"/>
    <property type="match status" value="1"/>
</dbReference>
<accession>A0A6C1B243</accession>
<protein>
    <submittedName>
        <fullName evidence="6">Nitronate monooxygenase</fullName>
    </submittedName>
</protein>
<name>A0A6C1B243_9RHOO</name>
<comment type="similarity">
    <text evidence="1">Belongs to the nitronate monooxygenase family. NMO class I subfamily.</text>
</comment>
<keyword evidence="5 6" id="KW-0503">Monooxygenase</keyword>
<dbReference type="SUPFAM" id="SSF51412">
    <property type="entry name" value="Inosine monophosphate dehydrogenase (IMPDH)"/>
    <property type="match status" value="1"/>
</dbReference>
<dbReference type="PANTHER" id="PTHR42747">
    <property type="entry name" value="NITRONATE MONOOXYGENASE-RELATED"/>
    <property type="match status" value="1"/>
</dbReference>